<dbReference type="OrthoDB" id="5341708at2759"/>
<comment type="caution">
    <text evidence="2">The sequence shown here is derived from an EMBL/GenBank/DDBJ whole genome shotgun (WGS) entry which is preliminary data.</text>
</comment>
<protein>
    <submittedName>
        <fullName evidence="2">Uncharacterized protein</fullName>
    </submittedName>
</protein>
<feature type="region of interest" description="Disordered" evidence="1">
    <location>
        <begin position="75"/>
        <end position="94"/>
    </location>
</feature>
<evidence type="ECO:0000256" key="1">
    <source>
        <dbReference type="SAM" id="MobiDB-lite"/>
    </source>
</evidence>
<proteinExistence type="predicted"/>
<evidence type="ECO:0000313" key="2">
    <source>
        <dbReference type="EMBL" id="CAF9917795.1"/>
    </source>
</evidence>
<dbReference type="AlphaFoldDB" id="A0A8H3IJH2"/>
<reference evidence="2" key="1">
    <citation type="submission" date="2021-03" db="EMBL/GenBank/DDBJ databases">
        <authorList>
            <person name="Tagirdzhanova G."/>
        </authorList>
    </citation>
    <scope>NUCLEOTIDE SEQUENCE</scope>
</reference>
<keyword evidence="3" id="KW-1185">Reference proteome</keyword>
<feature type="region of interest" description="Disordered" evidence="1">
    <location>
        <begin position="1"/>
        <end position="26"/>
    </location>
</feature>
<feature type="compositionally biased region" description="Basic and acidic residues" evidence="1">
    <location>
        <begin position="17"/>
        <end position="26"/>
    </location>
</feature>
<sequence>MSDDNQAGESSKAAIPPHDDGPDERSVYVKNFGLNKQSIELYKEKDKVYVKEARGTDPKPFKIYKVLGDGQYKLSRDGKSDGKVYRQEDLQTVP</sequence>
<dbReference type="Proteomes" id="UP000664203">
    <property type="component" value="Unassembled WGS sequence"/>
</dbReference>
<dbReference type="EMBL" id="CAJPDR010000104">
    <property type="protein sequence ID" value="CAF9917795.1"/>
    <property type="molecule type" value="Genomic_DNA"/>
</dbReference>
<accession>A0A8H3IJH2</accession>
<organism evidence="2 3">
    <name type="scientific">Alectoria fallacina</name>
    <dbReference type="NCBI Taxonomy" id="1903189"/>
    <lineage>
        <taxon>Eukaryota</taxon>
        <taxon>Fungi</taxon>
        <taxon>Dikarya</taxon>
        <taxon>Ascomycota</taxon>
        <taxon>Pezizomycotina</taxon>
        <taxon>Lecanoromycetes</taxon>
        <taxon>OSLEUM clade</taxon>
        <taxon>Lecanoromycetidae</taxon>
        <taxon>Lecanorales</taxon>
        <taxon>Lecanorineae</taxon>
        <taxon>Parmeliaceae</taxon>
        <taxon>Alectoria</taxon>
    </lineage>
</organism>
<name>A0A8H3IJH2_9LECA</name>
<evidence type="ECO:0000313" key="3">
    <source>
        <dbReference type="Proteomes" id="UP000664203"/>
    </source>
</evidence>
<gene>
    <name evidence="2" type="ORF">ALECFALPRED_000369</name>
</gene>